<evidence type="ECO:0000313" key="2">
    <source>
        <dbReference type="Proteomes" id="UP001500507"/>
    </source>
</evidence>
<sequence>MNYSTFKFFFLVTFIVTIIGCSSNDDSSTESDLSINEFVYDGETYELVTAFITDENTTTDEASDIGINIFNVTNSQTNGTVDNVTRVFFDVEDITLQETTYNEIADYEVAINGSFNAGDYSEGTLLLSDNDPQSTVFASSTTVSIHNITETTIDLSFTFMRNDGKIISGKYNGDLINLNVED</sequence>
<dbReference type="EMBL" id="BAAAFG010000015">
    <property type="protein sequence ID" value="GAA0872629.1"/>
    <property type="molecule type" value="Genomic_DNA"/>
</dbReference>
<evidence type="ECO:0008006" key="3">
    <source>
        <dbReference type="Google" id="ProtNLM"/>
    </source>
</evidence>
<dbReference type="RefSeq" id="WP_343766287.1">
    <property type="nucleotide sequence ID" value="NZ_BAAAFG010000015.1"/>
</dbReference>
<keyword evidence="2" id="KW-1185">Reference proteome</keyword>
<organism evidence="1 2">
    <name type="scientific">Gangjinia marincola</name>
    <dbReference type="NCBI Taxonomy" id="578463"/>
    <lineage>
        <taxon>Bacteria</taxon>
        <taxon>Pseudomonadati</taxon>
        <taxon>Bacteroidota</taxon>
        <taxon>Flavobacteriia</taxon>
        <taxon>Flavobacteriales</taxon>
        <taxon>Flavobacteriaceae</taxon>
        <taxon>Gangjinia</taxon>
    </lineage>
</organism>
<accession>A0ABN1MHH1</accession>
<comment type="caution">
    <text evidence="1">The sequence shown here is derived from an EMBL/GenBank/DDBJ whole genome shotgun (WGS) entry which is preliminary data.</text>
</comment>
<protein>
    <recommendedName>
        <fullName evidence="3">DUF4382 domain-containing protein</fullName>
    </recommendedName>
</protein>
<evidence type="ECO:0000313" key="1">
    <source>
        <dbReference type="EMBL" id="GAA0872629.1"/>
    </source>
</evidence>
<reference evidence="1 2" key="1">
    <citation type="journal article" date="2019" name="Int. J. Syst. Evol. Microbiol.">
        <title>The Global Catalogue of Microorganisms (GCM) 10K type strain sequencing project: providing services to taxonomists for standard genome sequencing and annotation.</title>
        <authorList>
            <consortium name="The Broad Institute Genomics Platform"/>
            <consortium name="The Broad Institute Genome Sequencing Center for Infectious Disease"/>
            <person name="Wu L."/>
            <person name="Ma J."/>
        </authorList>
    </citation>
    <scope>NUCLEOTIDE SEQUENCE [LARGE SCALE GENOMIC DNA]</scope>
    <source>
        <strain evidence="1 2">JCM 16082</strain>
    </source>
</reference>
<name>A0ABN1MHH1_9FLAO</name>
<gene>
    <name evidence="1" type="ORF">GCM10009117_17760</name>
</gene>
<dbReference type="PROSITE" id="PS51257">
    <property type="entry name" value="PROKAR_LIPOPROTEIN"/>
    <property type="match status" value="1"/>
</dbReference>
<proteinExistence type="predicted"/>
<dbReference type="Proteomes" id="UP001500507">
    <property type="component" value="Unassembled WGS sequence"/>
</dbReference>